<dbReference type="Proteomes" id="UP000003280">
    <property type="component" value="Unassembled WGS sequence"/>
</dbReference>
<organism evidence="4 5">
    <name type="scientific">Peptoniphilus duerdenii ATCC BAA-1640</name>
    <dbReference type="NCBI Taxonomy" id="862517"/>
    <lineage>
        <taxon>Bacteria</taxon>
        <taxon>Bacillati</taxon>
        <taxon>Bacillota</taxon>
        <taxon>Tissierellia</taxon>
        <taxon>Tissierellales</taxon>
        <taxon>Peptoniphilaceae</taxon>
        <taxon>Peptoniphilus</taxon>
    </lineage>
</organism>
<comment type="caution">
    <text evidence="4">The sequence shown here is derived from an EMBL/GenBank/DDBJ whole genome shotgun (WGS) entry which is preliminary data.</text>
</comment>
<comment type="pathway">
    <text evidence="1">Cofactor biosynthesis; molybdopterin biosynthesis.</text>
</comment>
<proteinExistence type="predicted"/>
<keyword evidence="2" id="KW-0501">Molybdenum cofactor biosynthesis</keyword>
<dbReference type="GO" id="GO:0006777">
    <property type="term" value="P:Mo-molybdopterin cofactor biosynthetic process"/>
    <property type="evidence" value="ECO:0007669"/>
    <property type="project" value="UniProtKB-KW"/>
</dbReference>
<dbReference type="SMART" id="SM00852">
    <property type="entry name" value="MoCF_biosynth"/>
    <property type="match status" value="1"/>
</dbReference>
<dbReference type="STRING" id="862517.HMPREF9225_1916"/>
<dbReference type="InterPro" id="IPR036425">
    <property type="entry name" value="MoaB/Mog-like_dom_sf"/>
</dbReference>
<sequence length="170" mass="18796">MFGAHVVLVNDSSFNSDEKDMTGPKVIEILEKNGFNVIGKSKVSDERYKIEDELIRLAAEKEIKLIVTAGGTGCAIRDNTPEATLNVCERIVPGLSEEMRRCSALKVRNAILSRGVCGIRHGTLIINLPGNPDAAEENLEFIIDLLPYALEIMSEEKIDCSKTGTQRHRR</sequence>
<dbReference type="Pfam" id="PF00994">
    <property type="entry name" value="MoCF_biosynth"/>
    <property type="match status" value="1"/>
</dbReference>
<dbReference type="HOGENOM" id="CLU_077358_1_1_9"/>
<name>E0NP27_9FIRM</name>
<dbReference type="AlphaFoldDB" id="E0NP27"/>
<dbReference type="RefSeq" id="WP_008902691.1">
    <property type="nucleotide sequence ID" value="NZ_GL397071.1"/>
</dbReference>
<dbReference type="InterPro" id="IPR001453">
    <property type="entry name" value="MoaB/Mog_dom"/>
</dbReference>
<keyword evidence="5" id="KW-1185">Reference proteome</keyword>
<dbReference type="NCBIfam" id="TIGR00177">
    <property type="entry name" value="molyb_syn"/>
    <property type="match status" value="1"/>
</dbReference>
<feature type="domain" description="MoaB/Mog" evidence="3">
    <location>
        <begin position="5"/>
        <end position="149"/>
    </location>
</feature>
<dbReference type="Gene3D" id="3.40.980.10">
    <property type="entry name" value="MoaB/Mog-like domain"/>
    <property type="match status" value="1"/>
</dbReference>
<dbReference type="PANTHER" id="PTHR43764:SF1">
    <property type="entry name" value="MOLYBDOPTERIN MOLYBDOTRANSFERASE"/>
    <property type="match status" value="1"/>
</dbReference>
<dbReference type="PANTHER" id="PTHR43764">
    <property type="entry name" value="MOLYBDENUM COFACTOR BIOSYNTHESIS"/>
    <property type="match status" value="1"/>
</dbReference>
<gene>
    <name evidence="4" type="primary">mog</name>
    <name evidence="4" type="ORF">HMPREF9225_1916</name>
</gene>
<evidence type="ECO:0000256" key="1">
    <source>
        <dbReference type="ARBA" id="ARBA00005046"/>
    </source>
</evidence>
<dbReference type="InterPro" id="IPR051920">
    <property type="entry name" value="MPT_Adenylyltrnsfr/MoaC-Rel"/>
</dbReference>
<reference evidence="4 5" key="1">
    <citation type="submission" date="2010-07" db="EMBL/GenBank/DDBJ databases">
        <authorList>
            <person name="Muzny D."/>
            <person name="Qin X."/>
            <person name="Deng J."/>
            <person name="Jiang H."/>
            <person name="Liu Y."/>
            <person name="Qu J."/>
            <person name="Song X.-Z."/>
            <person name="Zhang L."/>
            <person name="Thornton R."/>
            <person name="Coyle M."/>
            <person name="Francisco L."/>
            <person name="Jackson L."/>
            <person name="Javaid M."/>
            <person name="Korchina V."/>
            <person name="Kovar C."/>
            <person name="Mata R."/>
            <person name="Mathew T."/>
            <person name="Ngo R."/>
            <person name="Nguyen L."/>
            <person name="Nguyen N."/>
            <person name="Okwuonu G."/>
            <person name="Ongeri F."/>
            <person name="Pham C."/>
            <person name="Simmons D."/>
            <person name="Wilczek-Boney K."/>
            <person name="Hale W."/>
            <person name="Jakkamsetti A."/>
            <person name="Pham P."/>
            <person name="Ruth R."/>
            <person name="San Lucas F."/>
            <person name="Warren J."/>
            <person name="Zhang J."/>
            <person name="Zhao Z."/>
            <person name="Zhou C."/>
            <person name="Zhu D."/>
            <person name="Lee S."/>
            <person name="Bess C."/>
            <person name="Blankenburg K."/>
            <person name="Forbes L."/>
            <person name="Fu Q."/>
            <person name="Gubbala S."/>
            <person name="Hirani K."/>
            <person name="Jayaseelan J.C."/>
            <person name="Lara F."/>
            <person name="Munidasa M."/>
            <person name="Palculict T."/>
            <person name="Patil S."/>
            <person name="Pu L.-L."/>
            <person name="Saada N."/>
            <person name="Tang L."/>
            <person name="Weissenberger G."/>
            <person name="Zhu Y."/>
            <person name="Hemphill L."/>
            <person name="Shang Y."/>
            <person name="Youmans B."/>
            <person name="Ayvaz T."/>
            <person name="Ross M."/>
            <person name="Santibanez J."/>
            <person name="Aqrawi P."/>
            <person name="Gross S."/>
            <person name="Joshi V."/>
            <person name="Fowler G."/>
            <person name="Nazareth L."/>
            <person name="Reid J."/>
            <person name="Worley K."/>
            <person name="Petrosino J."/>
            <person name="Highlander S."/>
            <person name="Gibbs R."/>
        </authorList>
    </citation>
    <scope>NUCLEOTIDE SEQUENCE [LARGE SCALE GENOMIC DNA]</scope>
    <source>
        <strain evidence="4 5">ATCC BAA-1640</strain>
    </source>
</reference>
<accession>E0NP27</accession>
<dbReference type="eggNOG" id="COG0521">
    <property type="taxonomic scope" value="Bacteria"/>
</dbReference>
<protein>
    <submittedName>
        <fullName evidence="4">Molybdenum cofactor synthesis domain protein</fullName>
    </submittedName>
</protein>
<evidence type="ECO:0000313" key="4">
    <source>
        <dbReference type="EMBL" id="EFM24495.1"/>
    </source>
</evidence>
<dbReference type="SUPFAM" id="SSF53218">
    <property type="entry name" value="Molybdenum cofactor biosynthesis proteins"/>
    <property type="match status" value="1"/>
</dbReference>
<dbReference type="EMBL" id="AEEH01000053">
    <property type="protein sequence ID" value="EFM24495.1"/>
    <property type="molecule type" value="Genomic_DNA"/>
</dbReference>
<dbReference type="OrthoDB" id="9784492at2"/>
<evidence type="ECO:0000256" key="2">
    <source>
        <dbReference type="ARBA" id="ARBA00023150"/>
    </source>
</evidence>
<evidence type="ECO:0000259" key="3">
    <source>
        <dbReference type="SMART" id="SM00852"/>
    </source>
</evidence>
<dbReference type="CDD" id="cd00886">
    <property type="entry name" value="MogA_MoaB"/>
    <property type="match status" value="1"/>
</dbReference>
<evidence type="ECO:0000313" key="5">
    <source>
        <dbReference type="Proteomes" id="UP000003280"/>
    </source>
</evidence>